<dbReference type="EMBL" id="JAUESC010000382">
    <property type="protein sequence ID" value="KAK0587836.1"/>
    <property type="molecule type" value="Genomic_DNA"/>
</dbReference>
<dbReference type="InterPro" id="IPR012340">
    <property type="entry name" value="NA-bd_OB-fold"/>
</dbReference>
<name>A0AA39S017_ACESA</name>
<reference evidence="1" key="1">
    <citation type="journal article" date="2022" name="Plant J.">
        <title>Strategies of tolerance reflected in two North American maple genomes.</title>
        <authorList>
            <person name="McEvoy S.L."/>
            <person name="Sezen U.U."/>
            <person name="Trouern-Trend A."/>
            <person name="McMahon S.M."/>
            <person name="Schaberg P.G."/>
            <person name="Yang J."/>
            <person name="Wegrzyn J.L."/>
            <person name="Swenson N.G."/>
        </authorList>
    </citation>
    <scope>NUCLEOTIDE SEQUENCE</scope>
    <source>
        <strain evidence="1">NS2018</strain>
    </source>
</reference>
<dbReference type="Proteomes" id="UP001168877">
    <property type="component" value="Unassembled WGS sequence"/>
</dbReference>
<accession>A0AA39S017</accession>
<reference evidence="1" key="2">
    <citation type="submission" date="2023-06" db="EMBL/GenBank/DDBJ databases">
        <authorList>
            <person name="Swenson N.G."/>
            <person name="Wegrzyn J.L."/>
            <person name="Mcevoy S.L."/>
        </authorList>
    </citation>
    <scope>NUCLEOTIDE SEQUENCE</scope>
    <source>
        <strain evidence="1">NS2018</strain>
        <tissue evidence="1">Leaf</tissue>
    </source>
</reference>
<evidence type="ECO:0000313" key="2">
    <source>
        <dbReference type="Proteomes" id="UP001168877"/>
    </source>
</evidence>
<sequence length="170" mass="19522">MAAIHQGEKWENQRRLFSGLESRRSLALRRVGVGRNTSENKFDQGTRIQVTIFDKNIRAFEDTLTIFKKYHITNANVRPILPDHRVVNNEYQWIIDGGTTVEEIEKEDIAGTSKNTPEFSFVLFSRLDNYIDSFDQVDIIVLAIDVQPVRCIQTSFSTGSIQEVTLVNEE</sequence>
<proteinExistence type="predicted"/>
<dbReference type="Gene3D" id="2.40.50.140">
    <property type="entry name" value="Nucleic acid-binding proteins"/>
    <property type="match status" value="1"/>
</dbReference>
<gene>
    <name evidence="1" type="ORF">LWI29_029628</name>
</gene>
<evidence type="ECO:0000313" key="1">
    <source>
        <dbReference type="EMBL" id="KAK0587836.1"/>
    </source>
</evidence>
<protein>
    <submittedName>
        <fullName evidence="1">Uncharacterized protein</fullName>
    </submittedName>
</protein>
<organism evidence="1 2">
    <name type="scientific">Acer saccharum</name>
    <name type="common">Sugar maple</name>
    <dbReference type="NCBI Taxonomy" id="4024"/>
    <lineage>
        <taxon>Eukaryota</taxon>
        <taxon>Viridiplantae</taxon>
        <taxon>Streptophyta</taxon>
        <taxon>Embryophyta</taxon>
        <taxon>Tracheophyta</taxon>
        <taxon>Spermatophyta</taxon>
        <taxon>Magnoliopsida</taxon>
        <taxon>eudicotyledons</taxon>
        <taxon>Gunneridae</taxon>
        <taxon>Pentapetalae</taxon>
        <taxon>rosids</taxon>
        <taxon>malvids</taxon>
        <taxon>Sapindales</taxon>
        <taxon>Sapindaceae</taxon>
        <taxon>Hippocastanoideae</taxon>
        <taxon>Acereae</taxon>
        <taxon>Acer</taxon>
    </lineage>
</organism>
<comment type="caution">
    <text evidence="1">The sequence shown here is derived from an EMBL/GenBank/DDBJ whole genome shotgun (WGS) entry which is preliminary data.</text>
</comment>
<dbReference type="AlphaFoldDB" id="A0AA39S017"/>
<keyword evidence="2" id="KW-1185">Reference proteome</keyword>